<evidence type="ECO:0000259" key="8">
    <source>
        <dbReference type="PROSITE" id="PS51684"/>
    </source>
</evidence>
<evidence type="ECO:0000256" key="5">
    <source>
        <dbReference type="ARBA" id="ARBA00022691"/>
    </source>
</evidence>
<dbReference type="EMBL" id="HBIB01048128">
    <property type="protein sequence ID" value="CAE0269309.1"/>
    <property type="molecule type" value="Transcribed_RNA"/>
</dbReference>
<evidence type="ECO:0000256" key="4">
    <source>
        <dbReference type="ARBA" id="ARBA00022679"/>
    </source>
</evidence>
<dbReference type="GO" id="GO:0102522">
    <property type="term" value="F:tRNA 4-demethylwyosine alpha-amino-alpha-carboxypropyltransferase activity"/>
    <property type="evidence" value="ECO:0007669"/>
    <property type="project" value="UniProtKB-EC"/>
</dbReference>
<dbReference type="EC" id="2.5.1.114" evidence="2"/>
<organism evidence="9">
    <name type="scientific">Palpitomonas bilix</name>
    <dbReference type="NCBI Taxonomy" id="652834"/>
    <lineage>
        <taxon>Eukaryota</taxon>
        <taxon>Eukaryota incertae sedis</taxon>
    </lineage>
</organism>
<dbReference type="GO" id="GO:0005737">
    <property type="term" value="C:cytoplasm"/>
    <property type="evidence" value="ECO:0007669"/>
    <property type="project" value="TreeGrafter"/>
</dbReference>
<keyword evidence="3" id="KW-0489">Methyltransferase</keyword>
<evidence type="ECO:0000256" key="2">
    <source>
        <dbReference type="ARBA" id="ARBA00012265"/>
    </source>
</evidence>
<sequence>MAAMSDVQVPVALTTAADGENVFKQMKKKKWIDKEYGKCVVDGSTLPMSVPATLREEAKVAAIALLPTCLSQVELAEDLNSLLVLSSLPLPKRYRKKRDPKEVVADLFKSYLGSSPPLAAPISLHEREGGDHNRSLPDPPQAWEKLDDLILLPFEYFDSASFQSFLAHPKVKEDKTHFFAQLSRALGGKGRIAVQRPIAANDHRRSQVQLLAGDSDWVQHVEHGVVYGLHVTKNMFSSGNVTERGRVGCFNVSEEVVVDLFCGIGFFTLPFLVRGRAKKVYAVDHDEDAVAALRLNLDLNKVEKGRCSLYLGDNRDQAFLDMAANKGDRVHLGLLPHARFSFSTAVRVLKEEGGWMHIHENVRDGEEKAWADEVVGEIEALAKRERGMTWKGKVHHIEKVKWYAPRIRHLVADVKFEAIPAGE</sequence>
<dbReference type="InterPro" id="IPR029063">
    <property type="entry name" value="SAM-dependent_MTases_sf"/>
</dbReference>
<dbReference type="PANTHER" id="PTHR23245">
    <property type="entry name" value="TRNA METHYLTRANSFERASE"/>
    <property type="match status" value="1"/>
</dbReference>
<comment type="catalytic activity">
    <reaction evidence="7">
        <text>4-demethylwyosine(37) in tRNA(Phe) + S-adenosyl-L-methionine = 4-demethyl-7-[(3S)-3-amino-3-carboxypropyl]wyosine(37) in tRNA(Phe) + S-methyl-5'-thioadenosine + H(+)</text>
        <dbReference type="Rhea" id="RHEA:36355"/>
        <dbReference type="Rhea" id="RHEA-COMP:10164"/>
        <dbReference type="Rhea" id="RHEA-COMP:10378"/>
        <dbReference type="ChEBI" id="CHEBI:15378"/>
        <dbReference type="ChEBI" id="CHEBI:17509"/>
        <dbReference type="ChEBI" id="CHEBI:59789"/>
        <dbReference type="ChEBI" id="CHEBI:64315"/>
        <dbReference type="ChEBI" id="CHEBI:73550"/>
        <dbReference type="EC" id="2.5.1.114"/>
    </reaction>
</comment>
<dbReference type="GO" id="GO:0031591">
    <property type="term" value="P:wybutosine biosynthetic process"/>
    <property type="evidence" value="ECO:0007669"/>
    <property type="project" value="TreeGrafter"/>
</dbReference>
<dbReference type="GO" id="GO:0030488">
    <property type="term" value="P:tRNA methylation"/>
    <property type="evidence" value="ECO:0007669"/>
    <property type="project" value="TreeGrafter"/>
</dbReference>
<dbReference type="CDD" id="cd02440">
    <property type="entry name" value="AdoMet_MTases"/>
    <property type="match status" value="1"/>
</dbReference>
<dbReference type="PANTHER" id="PTHR23245:SF25">
    <property type="entry name" value="TRNA WYBUTOSINE-SYNTHESIZING PROTEIN 2 HOMOLOG"/>
    <property type="match status" value="1"/>
</dbReference>
<keyword evidence="5" id="KW-0949">S-adenosyl-L-methionine</keyword>
<feature type="domain" description="SAM-dependent methyltransferase TRM5/TYW2-type" evidence="8">
    <location>
        <begin position="143"/>
        <end position="418"/>
    </location>
</feature>
<evidence type="ECO:0000256" key="1">
    <source>
        <dbReference type="ARBA" id="ARBA00004797"/>
    </source>
</evidence>
<evidence type="ECO:0000256" key="7">
    <source>
        <dbReference type="ARBA" id="ARBA00049400"/>
    </source>
</evidence>
<dbReference type="Gene3D" id="3.40.50.150">
    <property type="entry name" value="Vaccinia Virus protein VP39"/>
    <property type="match status" value="1"/>
</dbReference>
<dbReference type="InterPro" id="IPR030382">
    <property type="entry name" value="MeTrfase_TRM5/TYW2"/>
</dbReference>
<reference evidence="9" key="1">
    <citation type="submission" date="2021-01" db="EMBL/GenBank/DDBJ databases">
        <authorList>
            <person name="Corre E."/>
            <person name="Pelletier E."/>
            <person name="Niang G."/>
            <person name="Scheremetjew M."/>
            <person name="Finn R."/>
            <person name="Kale V."/>
            <person name="Holt S."/>
            <person name="Cochrane G."/>
            <person name="Meng A."/>
            <person name="Brown T."/>
            <person name="Cohen L."/>
        </authorList>
    </citation>
    <scope>NUCLEOTIDE SEQUENCE</scope>
    <source>
        <strain evidence="9">NIES-2562</strain>
    </source>
</reference>
<dbReference type="PROSITE" id="PS51684">
    <property type="entry name" value="SAM_MT_TRM5_TYW2"/>
    <property type="match status" value="1"/>
</dbReference>
<evidence type="ECO:0000256" key="6">
    <source>
        <dbReference type="ARBA" id="ARBA00022694"/>
    </source>
</evidence>
<accession>A0A7S3GKJ6</accession>
<comment type="pathway">
    <text evidence="1">tRNA modification; wybutosine-tRNA(Phe) biosynthesis.</text>
</comment>
<dbReference type="SUPFAM" id="SSF53335">
    <property type="entry name" value="S-adenosyl-L-methionine-dependent methyltransferases"/>
    <property type="match status" value="1"/>
</dbReference>
<evidence type="ECO:0000313" key="9">
    <source>
        <dbReference type="EMBL" id="CAE0269309.1"/>
    </source>
</evidence>
<evidence type="ECO:0000256" key="3">
    <source>
        <dbReference type="ARBA" id="ARBA00022603"/>
    </source>
</evidence>
<gene>
    <name evidence="9" type="ORF">PBIL07802_LOCUS31662</name>
</gene>
<name>A0A7S3GKJ6_9EUKA</name>
<proteinExistence type="predicted"/>
<dbReference type="GO" id="GO:0008175">
    <property type="term" value="F:tRNA methyltransferase activity"/>
    <property type="evidence" value="ECO:0007669"/>
    <property type="project" value="TreeGrafter"/>
</dbReference>
<dbReference type="Pfam" id="PF02475">
    <property type="entry name" value="TRM5-TYW2_MTfase"/>
    <property type="match status" value="1"/>
</dbReference>
<protein>
    <recommendedName>
        <fullName evidence="2">tRNA(Phe) (4-demethylwyosine(37)-C(7)) aminocarboxypropyltransferase</fullName>
        <ecNumber evidence="2">2.5.1.114</ecNumber>
    </recommendedName>
</protein>
<keyword evidence="4" id="KW-0808">Transferase</keyword>
<dbReference type="InterPro" id="IPR056743">
    <property type="entry name" value="TRM5-TYW2-like_MTfase"/>
</dbReference>
<dbReference type="AlphaFoldDB" id="A0A7S3GKJ6"/>
<dbReference type="FunFam" id="3.40.50.150:FF:000131">
    <property type="entry name" value="tRNA wybutosine-synthesizing protein 2/3/4"/>
    <property type="match status" value="1"/>
</dbReference>
<keyword evidence="6" id="KW-0819">tRNA processing</keyword>